<accession>A0A0E9QV35</accession>
<reference evidence="1" key="2">
    <citation type="journal article" date="2015" name="Fish Shellfish Immunol.">
        <title>Early steps in the European eel (Anguilla anguilla)-Vibrio vulnificus interaction in the gills: Role of the RtxA13 toxin.</title>
        <authorList>
            <person name="Callol A."/>
            <person name="Pajuelo D."/>
            <person name="Ebbesson L."/>
            <person name="Teles M."/>
            <person name="MacKenzie S."/>
            <person name="Amaro C."/>
        </authorList>
    </citation>
    <scope>NUCLEOTIDE SEQUENCE</scope>
</reference>
<evidence type="ECO:0000313" key="1">
    <source>
        <dbReference type="EMBL" id="JAH20714.1"/>
    </source>
</evidence>
<sequence>MLITDKRTHRPQTKREMFLSQTLRRTLGSRFCVMNCRHIC</sequence>
<dbReference type="EMBL" id="GBXM01087863">
    <property type="protein sequence ID" value="JAH20714.1"/>
    <property type="molecule type" value="Transcribed_RNA"/>
</dbReference>
<organism evidence="1">
    <name type="scientific">Anguilla anguilla</name>
    <name type="common">European freshwater eel</name>
    <name type="synonym">Muraena anguilla</name>
    <dbReference type="NCBI Taxonomy" id="7936"/>
    <lineage>
        <taxon>Eukaryota</taxon>
        <taxon>Metazoa</taxon>
        <taxon>Chordata</taxon>
        <taxon>Craniata</taxon>
        <taxon>Vertebrata</taxon>
        <taxon>Euteleostomi</taxon>
        <taxon>Actinopterygii</taxon>
        <taxon>Neopterygii</taxon>
        <taxon>Teleostei</taxon>
        <taxon>Anguilliformes</taxon>
        <taxon>Anguillidae</taxon>
        <taxon>Anguilla</taxon>
    </lineage>
</organism>
<proteinExistence type="predicted"/>
<dbReference type="AlphaFoldDB" id="A0A0E9QV35"/>
<protein>
    <submittedName>
        <fullName evidence="1">Uncharacterized protein</fullName>
    </submittedName>
</protein>
<name>A0A0E9QV35_ANGAN</name>
<reference evidence="1" key="1">
    <citation type="submission" date="2014-11" db="EMBL/GenBank/DDBJ databases">
        <authorList>
            <person name="Amaro Gonzalez C."/>
        </authorList>
    </citation>
    <scope>NUCLEOTIDE SEQUENCE</scope>
</reference>